<dbReference type="EMBL" id="CP148033">
    <property type="protein sequence ID" value="WXK93488.1"/>
    <property type="molecule type" value="Genomic_DNA"/>
</dbReference>
<protein>
    <recommendedName>
        <fullName evidence="4">Lipoprotein</fullName>
    </recommendedName>
</protein>
<feature type="transmembrane region" description="Helical" evidence="1">
    <location>
        <begin position="70"/>
        <end position="86"/>
    </location>
</feature>
<evidence type="ECO:0000313" key="2">
    <source>
        <dbReference type="EMBL" id="WXK93488.1"/>
    </source>
</evidence>
<keyword evidence="3" id="KW-1185">Reference proteome</keyword>
<name>A0ABZ2R9W2_9MICC</name>
<evidence type="ECO:0008006" key="4">
    <source>
        <dbReference type="Google" id="ProtNLM"/>
    </source>
</evidence>
<accession>A0ABZ2R9W2</accession>
<keyword evidence="1" id="KW-0472">Membrane</keyword>
<feature type="transmembrane region" description="Helical" evidence="1">
    <location>
        <begin position="46"/>
        <end position="63"/>
    </location>
</feature>
<gene>
    <name evidence="2" type="ORF">WHH00_01445</name>
</gene>
<feature type="transmembrane region" description="Helical" evidence="1">
    <location>
        <begin position="92"/>
        <end position="111"/>
    </location>
</feature>
<dbReference type="PROSITE" id="PS51257">
    <property type="entry name" value="PROKAR_LIPOPROTEIN"/>
    <property type="match status" value="1"/>
</dbReference>
<evidence type="ECO:0000256" key="1">
    <source>
        <dbReference type="SAM" id="Phobius"/>
    </source>
</evidence>
<proteinExistence type="predicted"/>
<keyword evidence="1" id="KW-0812">Transmembrane</keyword>
<sequence length="124" mass="13065">MKSFIRWKVGLWALLVLLAAALMACGLADSFSFIGRSPTYFEGHRMVLLGALAFGAASVWAAMERRSLRVIVSTALPAVVVGGLAVQLPDGLLQHIAGLALIPIALLAMLVELPAEIYAPPDGP</sequence>
<organism evidence="2 3">
    <name type="scientific">Pseudarthrobacter quantipunctorum</name>
    <dbReference type="NCBI Taxonomy" id="3128980"/>
    <lineage>
        <taxon>Bacteria</taxon>
        <taxon>Bacillati</taxon>
        <taxon>Actinomycetota</taxon>
        <taxon>Actinomycetes</taxon>
        <taxon>Micrococcales</taxon>
        <taxon>Micrococcaceae</taxon>
        <taxon>Pseudarthrobacter</taxon>
    </lineage>
</organism>
<dbReference type="Proteomes" id="UP001623384">
    <property type="component" value="Chromosome"/>
</dbReference>
<evidence type="ECO:0000313" key="3">
    <source>
        <dbReference type="Proteomes" id="UP001623384"/>
    </source>
</evidence>
<dbReference type="RefSeq" id="WP_406635885.1">
    <property type="nucleotide sequence ID" value="NZ_CP148033.1"/>
</dbReference>
<keyword evidence="1" id="KW-1133">Transmembrane helix</keyword>
<reference evidence="2 3" key="1">
    <citation type="submission" date="2024-03" db="EMBL/GenBank/DDBJ databases">
        <title>Rhodococcus navarretei sp. nov. and Pseudarthrobacter quantumdoti sp. nov., two new species with the ability to biosynthesize Quantum Dots isolated from soil samples at Union Glacier, Antarctica.</title>
        <authorList>
            <person name="Vargas M."/>
        </authorList>
    </citation>
    <scope>NUCLEOTIDE SEQUENCE [LARGE SCALE GENOMIC DNA]</scope>
    <source>
        <strain evidence="2 3">RC-2-3</strain>
    </source>
</reference>